<dbReference type="EMBL" id="SFCI01000202">
    <property type="protein sequence ID" value="TFY81523.1"/>
    <property type="molecule type" value="Genomic_DNA"/>
</dbReference>
<dbReference type="AlphaFoldDB" id="A0A4Z0A5B7"/>
<protein>
    <recommendedName>
        <fullName evidence="3">HNH nuclease domain-containing protein</fullName>
    </recommendedName>
</protein>
<evidence type="ECO:0008006" key="3">
    <source>
        <dbReference type="Google" id="ProtNLM"/>
    </source>
</evidence>
<accession>A0A4Z0A5B7</accession>
<sequence length="382" mass="41190">MPPASKPSPQSLPSNSYPPGDLHTAYKHCLRLESHTGWNFTQDASSEVLMHGMTPAVTARILGYGLCLAPNDAGRNALVRDIIACGEDPELLAGLGYLYAFGLIRVFFNPKGPTPAVTPSLTPTLSLEAAAQNPHLVKPSSSNASDLRKLTLLRDNYRCVFTGGIDKESVQQAADVDPSAPLATTNVAHIISQSLSDNITGTTPAVHAKFDWTKTAGAILERFGGFAAHAVLGGDNLHSPKNAFTSSFEPHSEFDNLDLWLTPAKDAQGQVIPDTYDVNHCYGLEYLRRLVYHVKPQIVFRSLPLGDQVIPAPDPDIIALHAACARIAHMSGAAEYLRELYRDVDNIAVMTEPNAAYELSRALKTLQVATATVPADSDQQQS</sequence>
<dbReference type="OrthoDB" id="5275057at2759"/>
<proteinExistence type="predicted"/>
<comment type="caution">
    <text evidence="1">The sequence shown here is derived from an EMBL/GenBank/DDBJ whole genome shotgun (WGS) entry which is preliminary data.</text>
</comment>
<evidence type="ECO:0000313" key="1">
    <source>
        <dbReference type="EMBL" id="TFY81523.1"/>
    </source>
</evidence>
<evidence type="ECO:0000313" key="2">
    <source>
        <dbReference type="Proteomes" id="UP000298061"/>
    </source>
</evidence>
<dbReference type="STRING" id="135208.A0A4Z0A5B7"/>
<dbReference type="Proteomes" id="UP000298061">
    <property type="component" value="Unassembled WGS sequence"/>
</dbReference>
<name>A0A4Z0A5B7_9AGAM</name>
<organism evidence="1 2">
    <name type="scientific">Hericium alpestre</name>
    <dbReference type="NCBI Taxonomy" id="135208"/>
    <lineage>
        <taxon>Eukaryota</taxon>
        <taxon>Fungi</taxon>
        <taxon>Dikarya</taxon>
        <taxon>Basidiomycota</taxon>
        <taxon>Agaricomycotina</taxon>
        <taxon>Agaricomycetes</taxon>
        <taxon>Russulales</taxon>
        <taxon>Hericiaceae</taxon>
        <taxon>Hericium</taxon>
    </lineage>
</organism>
<keyword evidence="2" id="KW-1185">Reference proteome</keyword>
<gene>
    <name evidence="1" type="ORF">EWM64_g2485</name>
</gene>
<reference evidence="1 2" key="1">
    <citation type="submission" date="2019-02" db="EMBL/GenBank/DDBJ databases">
        <title>Genome sequencing of the rare red list fungi Hericium alpestre (H. flagellum).</title>
        <authorList>
            <person name="Buettner E."/>
            <person name="Kellner H."/>
        </authorList>
    </citation>
    <scope>NUCLEOTIDE SEQUENCE [LARGE SCALE GENOMIC DNA]</scope>
    <source>
        <strain evidence="1 2">DSM 108284</strain>
    </source>
</reference>